<evidence type="ECO:0000313" key="6">
    <source>
        <dbReference type="Proteomes" id="UP000006222"/>
    </source>
</evidence>
<dbReference type="PANTHER" id="PTHR16026:SF0">
    <property type="entry name" value="CARTILAGE ACIDIC PROTEIN 1"/>
    <property type="match status" value="1"/>
</dbReference>
<dbReference type="PATRIC" id="fig|991778.3.peg.607"/>
<dbReference type="Pfam" id="PF13432">
    <property type="entry name" value="TPR_16"/>
    <property type="match status" value="1"/>
</dbReference>
<feature type="region of interest" description="Disordered" evidence="3">
    <location>
        <begin position="49"/>
        <end position="109"/>
    </location>
</feature>
<dbReference type="Gene3D" id="2.130.10.130">
    <property type="entry name" value="Integrin alpha, N-terminal"/>
    <property type="match status" value="2"/>
</dbReference>
<dbReference type="SMART" id="SM00028">
    <property type="entry name" value="TPR"/>
    <property type="match status" value="2"/>
</dbReference>
<name>F2ALN5_RHOBT</name>
<dbReference type="Pfam" id="PF13517">
    <property type="entry name" value="FG-GAP_3"/>
    <property type="match status" value="1"/>
</dbReference>
<keyword evidence="1" id="KW-0732">Signal</keyword>
<dbReference type="PANTHER" id="PTHR16026">
    <property type="entry name" value="CARTILAGE ACIDIC PROTEIN 1"/>
    <property type="match status" value="1"/>
</dbReference>
<dbReference type="InterPro" id="IPR019734">
    <property type="entry name" value="TPR_rpt"/>
</dbReference>
<dbReference type="Proteomes" id="UP000006222">
    <property type="component" value="Unassembled WGS sequence"/>
</dbReference>
<dbReference type="Gene3D" id="1.25.40.10">
    <property type="entry name" value="Tetratricopeptide repeat domain"/>
    <property type="match status" value="2"/>
</dbReference>
<protein>
    <submittedName>
        <fullName evidence="5">ASPIC/UnbV domain-containing protein</fullName>
    </submittedName>
</protein>
<evidence type="ECO:0000256" key="1">
    <source>
        <dbReference type="ARBA" id="ARBA00022729"/>
    </source>
</evidence>
<feature type="repeat" description="TPR" evidence="2">
    <location>
        <begin position="332"/>
        <end position="365"/>
    </location>
</feature>
<evidence type="ECO:0000256" key="3">
    <source>
        <dbReference type="SAM" id="MobiDB-lite"/>
    </source>
</evidence>
<comment type="caution">
    <text evidence="5">The sequence shown here is derived from an EMBL/GenBank/DDBJ whole genome shotgun (WGS) entry which is preliminary data.</text>
</comment>
<feature type="region of interest" description="Disordered" evidence="3">
    <location>
        <begin position="1"/>
        <end position="20"/>
    </location>
</feature>
<feature type="region of interest" description="Disordered" evidence="3">
    <location>
        <begin position="462"/>
        <end position="502"/>
    </location>
</feature>
<evidence type="ECO:0000259" key="4">
    <source>
        <dbReference type="Pfam" id="PF07593"/>
    </source>
</evidence>
<feature type="domain" description="ASPIC/UnbV" evidence="4">
    <location>
        <begin position="971"/>
        <end position="1036"/>
    </location>
</feature>
<gene>
    <name evidence="5" type="ORF">RBWH47_00416</name>
</gene>
<feature type="compositionally biased region" description="Basic and acidic residues" evidence="3">
    <location>
        <begin position="1"/>
        <end position="15"/>
    </location>
</feature>
<dbReference type="SUPFAM" id="SSF69318">
    <property type="entry name" value="Integrin alpha N-terminal domain"/>
    <property type="match status" value="1"/>
</dbReference>
<dbReference type="InterPro" id="IPR011519">
    <property type="entry name" value="UnbV_ASPIC"/>
</dbReference>
<feature type="compositionally biased region" description="Polar residues" evidence="3">
    <location>
        <begin position="49"/>
        <end position="72"/>
    </location>
</feature>
<dbReference type="EMBL" id="AFAR01000031">
    <property type="protein sequence ID" value="EGF29416.1"/>
    <property type="molecule type" value="Genomic_DNA"/>
</dbReference>
<evidence type="ECO:0000256" key="2">
    <source>
        <dbReference type="PROSITE-ProRule" id="PRU00339"/>
    </source>
</evidence>
<dbReference type="Pfam" id="PF07593">
    <property type="entry name" value="UnbV_ASPIC"/>
    <property type="match status" value="1"/>
</dbReference>
<dbReference type="InterPro" id="IPR027039">
    <property type="entry name" value="Crtac1"/>
</dbReference>
<dbReference type="AlphaFoldDB" id="F2ALN5"/>
<proteinExistence type="predicted"/>
<evidence type="ECO:0000313" key="5">
    <source>
        <dbReference type="EMBL" id="EGF29416.1"/>
    </source>
</evidence>
<dbReference type="SUPFAM" id="SSF48452">
    <property type="entry name" value="TPR-like"/>
    <property type="match status" value="1"/>
</dbReference>
<dbReference type="PROSITE" id="PS50005">
    <property type="entry name" value="TPR"/>
    <property type="match status" value="1"/>
</dbReference>
<feature type="compositionally biased region" description="Polar residues" evidence="3">
    <location>
        <begin position="482"/>
        <end position="499"/>
    </location>
</feature>
<sequence>MSRERLTLHQDDHLPRPWNGRLVDSKWTGWKALTTFLILPLLFGCNSDRSSSPRNESGQASTTNSSSPLSEDTSVDPDLASNPLASEPVSAKSNSTAKQPPDAGANSEAMPFPVEQVQSLIAEGDLRGAEKILHPYLIASPDDPIALFTLAQLHAASDDLETAIKTLRHPAIQESDAALPALGTTADWLVQLGRPEEAADCYRQMLRVAPDAVMIHRRLAGLMIRMGRPQLAQGSLRQLCRSGDVRRPELAALISISQVDSSRPIGPVAKARQLAKQHDYQGAADQLASRPPTQYQTPDVEAFHTRMLAELQQDKMAEERLAQGRVDQQAYSDYWAALGIHSLRRKNFEAAISAFSNAVTIDPTDASSIQRLSQAYRTSGNIQLADQHHQRFRQVLKTIRLSNQIADSPSEDTMQELADALDSLDRPLEAVLWRTIAASRQSDSADQVRALVDQFSSIAQSDNAFPPSSLPDAKRNIILPDSGTTPDRSNQPRIASGNRSYDWPSPPETAVWHNIAADVGLNHQFRVAKEPQSKAFAIYQSLGGGIAAIDFDLDGRCDLYCAQGAADPPDFQSDEPNPLYRNIETQVKDISQWAGTGETMYTLGVTAGDWNQDGFDDLAVNQFGSVVLLTNRGDGTFQRSVLLEKPTTWLPSSIVISDINADGLQDLIALAYADSEEIWKKPPVNEEGRPTYLIGPASFAGAANLALLGTPTGWEDDFDEIRASEETVTDTSLGIIVGLDVGKTIAEKNASDVQVNSIFVGNDQQNDRLWTHSNVAQHGWEETAMVHGCAFGSFGNPSASMGIAAADFNQDGQEDLHITNFQDEPASLFYGCRSGYRDHSIGSGLHRHSFNVLGFGTAALDFDLNGLPDLMVTNGYIDDPAEQTPPYEQPMQLLVRQDKKYQLQPVSDSSGYWSRPHVGRAMARLDFDGDGRDDVAITNLNENSAILLNRTETAHHWIRVSLVGKTSTRNAVGAAIKVIGKDRTYTHRVTSGDGFLCRDEPEMTIGLGHQENNVDVEVRWPNGTLQHWNDVEIDTSWMFLESEPSAFEIPIHQ</sequence>
<reference evidence="5 6" key="1">
    <citation type="journal article" date="2013" name="Mar. Genomics">
        <title>Expression of sulfatases in Rhodopirellula baltica and the diversity of sulfatases in the genus Rhodopirellula.</title>
        <authorList>
            <person name="Wegner C.E."/>
            <person name="Richter-Heitmann T."/>
            <person name="Klindworth A."/>
            <person name="Klockow C."/>
            <person name="Richter M."/>
            <person name="Achstetter T."/>
            <person name="Glockner F.O."/>
            <person name="Harder J."/>
        </authorList>
    </citation>
    <scope>NUCLEOTIDE SEQUENCE [LARGE SCALE GENOMIC DNA]</scope>
    <source>
        <strain evidence="5 6">WH47</strain>
    </source>
</reference>
<dbReference type="InterPro" id="IPR013517">
    <property type="entry name" value="FG-GAP"/>
</dbReference>
<dbReference type="InterPro" id="IPR028994">
    <property type="entry name" value="Integrin_alpha_N"/>
</dbReference>
<dbReference type="Pfam" id="PF14559">
    <property type="entry name" value="TPR_19"/>
    <property type="match status" value="1"/>
</dbReference>
<organism evidence="5 6">
    <name type="scientific">Rhodopirellula baltica WH47</name>
    <dbReference type="NCBI Taxonomy" id="991778"/>
    <lineage>
        <taxon>Bacteria</taxon>
        <taxon>Pseudomonadati</taxon>
        <taxon>Planctomycetota</taxon>
        <taxon>Planctomycetia</taxon>
        <taxon>Pirellulales</taxon>
        <taxon>Pirellulaceae</taxon>
        <taxon>Rhodopirellula</taxon>
    </lineage>
</organism>
<accession>F2ALN5</accession>
<keyword evidence="2" id="KW-0802">TPR repeat</keyword>
<dbReference type="InterPro" id="IPR011990">
    <property type="entry name" value="TPR-like_helical_dom_sf"/>
</dbReference>